<organism evidence="1 2">
    <name type="scientific">Mesorhizobium dulcispinae</name>
    <dbReference type="NCBI Taxonomy" id="3072316"/>
    <lineage>
        <taxon>Bacteria</taxon>
        <taxon>Pseudomonadati</taxon>
        <taxon>Pseudomonadota</taxon>
        <taxon>Alphaproteobacteria</taxon>
        <taxon>Hyphomicrobiales</taxon>
        <taxon>Phyllobacteriaceae</taxon>
        <taxon>Mesorhizobium</taxon>
    </lineage>
</organism>
<dbReference type="EMBL" id="JAVIIZ010000013">
    <property type="protein sequence ID" value="MDX8474536.1"/>
    <property type="molecule type" value="Genomic_DNA"/>
</dbReference>
<keyword evidence="2" id="KW-1185">Reference proteome</keyword>
<dbReference type="RefSeq" id="WP_320317691.1">
    <property type="nucleotide sequence ID" value="NZ_JAVIIX010000012.1"/>
</dbReference>
<accession>A0ABU4XIE4</accession>
<evidence type="ECO:0008006" key="3">
    <source>
        <dbReference type="Google" id="ProtNLM"/>
    </source>
</evidence>
<sequence>MPLIFTGERIESAELDILLVASDGEEKVHCMVTLAEIEKYGGLEEFQRAFVAKYDAGHLKPERVRVTPDLQHTLRAAPQKRDLKLRPGATWARSSLAFSLRRPSSSQRY</sequence>
<gene>
    <name evidence="1" type="ORF">RFM27_20845</name>
</gene>
<protein>
    <recommendedName>
        <fullName evidence="3">DUF1488 family protein</fullName>
    </recommendedName>
</protein>
<comment type="caution">
    <text evidence="1">The sequence shown here is derived from an EMBL/GenBank/DDBJ whole genome shotgun (WGS) entry which is preliminary data.</text>
</comment>
<dbReference type="Proteomes" id="UP001271780">
    <property type="component" value="Unassembled WGS sequence"/>
</dbReference>
<reference evidence="1 2" key="1">
    <citation type="submission" date="2023-08" db="EMBL/GenBank/DDBJ databases">
        <title>Implementing the SeqCode for naming new Mesorhizobium species isolated from Vachellia karroo root nodules.</title>
        <authorList>
            <person name="Van Lill M."/>
        </authorList>
    </citation>
    <scope>NUCLEOTIDE SEQUENCE [LARGE SCALE GENOMIC DNA]</scope>
    <source>
        <strain evidence="1 2">VK23A</strain>
    </source>
</reference>
<proteinExistence type="predicted"/>
<evidence type="ECO:0000313" key="2">
    <source>
        <dbReference type="Proteomes" id="UP001271780"/>
    </source>
</evidence>
<name>A0ABU4XIE4_9HYPH</name>
<evidence type="ECO:0000313" key="1">
    <source>
        <dbReference type="EMBL" id="MDX8474536.1"/>
    </source>
</evidence>